<evidence type="ECO:0000256" key="1">
    <source>
        <dbReference type="ARBA" id="ARBA00004323"/>
    </source>
</evidence>
<feature type="region of interest" description="Disordered" evidence="6">
    <location>
        <begin position="57"/>
        <end position="78"/>
    </location>
</feature>
<keyword evidence="3" id="KW-0328">Glycosyltransferase</keyword>
<comment type="caution">
    <text evidence="8">The sequence shown here is derived from an EMBL/GenBank/DDBJ whole genome shotgun (WGS) entry which is preliminary data.</text>
</comment>
<evidence type="ECO:0000256" key="5">
    <source>
        <dbReference type="ARBA" id="ARBA00023034"/>
    </source>
</evidence>
<dbReference type="AlphaFoldDB" id="A0A498I3F2"/>
<evidence type="ECO:0000256" key="6">
    <source>
        <dbReference type="SAM" id="MobiDB-lite"/>
    </source>
</evidence>
<evidence type="ECO:0000256" key="3">
    <source>
        <dbReference type="ARBA" id="ARBA00022676"/>
    </source>
</evidence>
<dbReference type="Pfam" id="PF03016">
    <property type="entry name" value="Exostosin_GT47"/>
    <property type="match status" value="1"/>
</dbReference>
<evidence type="ECO:0000313" key="9">
    <source>
        <dbReference type="Proteomes" id="UP000290289"/>
    </source>
</evidence>
<name>A0A498I3F2_MALDO</name>
<keyword evidence="3" id="KW-0808">Transferase</keyword>
<dbReference type="PANTHER" id="PTHR11062:SF255">
    <property type="entry name" value="XYLOGLUCAN GALACTOSYLTRANSFERASE GT17-RELATED"/>
    <property type="match status" value="1"/>
</dbReference>
<gene>
    <name evidence="8" type="ORF">DVH24_039302</name>
</gene>
<dbReference type="EMBL" id="RDQH01000341">
    <property type="protein sequence ID" value="RXH75603.1"/>
    <property type="molecule type" value="Genomic_DNA"/>
</dbReference>
<comment type="subcellular location">
    <subcellularLocation>
        <location evidence="1">Golgi apparatus membrane</location>
        <topology evidence="1">Single-pass type II membrane protein</topology>
    </subcellularLocation>
</comment>
<dbReference type="InterPro" id="IPR040911">
    <property type="entry name" value="Exostosin_GT47"/>
</dbReference>
<keyword evidence="5" id="KW-0333">Golgi apparatus</keyword>
<evidence type="ECO:0000313" key="8">
    <source>
        <dbReference type="EMBL" id="RXH75603.1"/>
    </source>
</evidence>
<keyword evidence="9" id="KW-1185">Reference proteome</keyword>
<keyword evidence="4" id="KW-0735">Signal-anchor</keyword>
<evidence type="ECO:0000256" key="2">
    <source>
        <dbReference type="ARBA" id="ARBA00010271"/>
    </source>
</evidence>
<dbReference type="Proteomes" id="UP000290289">
    <property type="component" value="Chromosome 15"/>
</dbReference>
<sequence length="208" mass="23565">MFSRKQSPPSPPWTDDEKEKHYYYSKNKDTHFNNPHLRFGALQPQNVHHHLIRTTQNPYDINTNTTGSADTTTTSKSPFKVPTCDPSLSVYVHPLPAKFNLGLLDHCHALNVYTNMCPHVANRGLGQPHPKLGSAASWFATHQFIAEMIFHARVENHPCRTLDPTRAALFYVPFYGGVHASSKFKEANLTARDELAVDLVDYVQSQPW</sequence>
<dbReference type="GO" id="GO:0016757">
    <property type="term" value="F:glycosyltransferase activity"/>
    <property type="evidence" value="ECO:0007669"/>
    <property type="project" value="UniProtKB-KW"/>
</dbReference>
<keyword evidence="4" id="KW-0812">Transmembrane</keyword>
<feature type="compositionally biased region" description="Low complexity" evidence="6">
    <location>
        <begin position="63"/>
        <end position="77"/>
    </location>
</feature>
<evidence type="ECO:0000256" key="4">
    <source>
        <dbReference type="ARBA" id="ARBA00022968"/>
    </source>
</evidence>
<organism evidence="8 9">
    <name type="scientific">Malus domestica</name>
    <name type="common">Apple</name>
    <name type="synonym">Pyrus malus</name>
    <dbReference type="NCBI Taxonomy" id="3750"/>
    <lineage>
        <taxon>Eukaryota</taxon>
        <taxon>Viridiplantae</taxon>
        <taxon>Streptophyta</taxon>
        <taxon>Embryophyta</taxon>
        <taxon>Tracheophyta</taxon>
        <taxon>Spermatophyta</taxon>
        <taxon>Magnoliopsida</taxon>
        <taxon>eudicotyledons</taxon>
        <taxon>Gunneridae</taxon>
        <taxon>Pentapetalae</taxon>
        <taxon>rosids</taxon>
        <taxon>fabids</taxon>
        <taxon>Rosales</taxon>
        <taxon>Rosaceae</taxon>
        <taxon>Amygdaloideae</taxon>
        <taxon>Maleae</taxon>
        <taxon>Malus</taxon>
    </lineage>
</organism>
<feature type="domain" description="Exostosin GT47" evidence="7">
    <location>
        <begin position="86"/>
        <end position="207"/>
    </location>
</feature>
<dbReference type="PANTHER" id="PTHR11062">
    <property type="entry name" value="EXOSTOSIN HEPARAN SULFATE GLYCOSYLTRANSFERASE -RELATED"/>
    <property type="match status" value="1"/>
</dbReference>
<proteinExistence type="inferred from homology"/>
<evidence type="ECO:0000259" key="7">
    <source>
        <dbReference type="Pfam" id="PF03016"/>
    </source>
</evidence>
<accession>A0A498I3F2</accession>
<dbReference type="InterPro" id="IPR004263">
    <property type="entry name" value="Exostosin"/>
</dbReference>
<comment type="similarity">
    <text evidence="2">Belongs to the glycosyltransferase 47 family.</text>
</comment>
<dbReference type="GO" id="GO:0000139">
    <property type="term" value="C:Golgi membrane"/>
    <property type="evidence" value="ECO:0007669"/>
    <property type="project" value="UniProtKB-SubCell"/>
</dbReference>
<protein>
    <recommendedName>
        <fullName evidence="7">Exostosin GT47 domain-containing protein</fullName>
    </recommendedName>
</protein>
<reference evidence="8 9" key="1">
    <citation type="submission" date="2018-10" db="EMBL/GenBank/DDBJ databases">
        <title>A high-quality apple genome assembly.</title>
        <authorList>
            <person name="Hu J."/>
        </authorList>
    </citation>
    <scope>NUCLEOTIDE SEQUENCE [LARGE SCALE GENOMIC DNA]</scope>
    <source>
        <strain evidence="9">cv. HFTH1</strain>
        <tissue evidence="8">Young leaf</tissue>
    </source>
</reference>